<protein>
    <submittedName>
        <fullName evidence="1">Uncharacterized protein</fullName>
    </submittedName>
</protein>
<evidence type="ECO:0000313" key="1">
    <source>
        <dbReference type="EMBL" id="KRX48158.1"/>
    </source>
</evidence>
<reference evidence="1 2" key="1">
    <citation type="submission" date="2015-01" db="EMBL/GenBank/DDBJ databases">
        <title>Evolution of Trichinella species and genotypes.</title>
        <authorList>
            <person name="Korhonen P.K."/>
            <person name="Edoardo P."/>
            <person name="Giuseppe L.R."/>
            <person name="Gasser R.B."/>
        </authorList>
    </citation>
    <scope>NUCLEOTIDE SEQUENCE [LARGE SCALE GENOMIC DNA]</scope>
    <source>
        <strain evidence="1">ISS417</strain>
    </source>
</reference>
<dbReference type="Proteomes" id="UP000055048">
    <property type="component" value="Unassembled WGS sequence"/>
</dbReference>
<comment type="caution">
    <text evidence="1">The sequence shown here is derived from an EMBL/GenBank/DDBJ whole genome shotgun (WGS) entry which is preliminary data.</text>
</comment>
<organism evidence="1 2">
    <name type="scientific">Trichinella murrelli</name>
    <dbReference type="NCBI Taxonomy" id="144512"/>
    <lineage>
        <taxon>Eukaryota</taxon>
        <taxon>Metazoa</taxon>
        <taxon>Ecdysozoa</taxon>
        <taxon>Nematoda</taxon>
        <taxon>Enoplea</taxon>
        <taxon>Dorylaimia</taxon>
        <taxon>Trichinellida</taxon>
        <taxon>Trichinellidae</taxon>
        <taxon>Trichinella</taxon>
    </lineage>
</organism>
<sequence>MVVIVVISQLENQYDIKIRCKFLVENSENVASDASCTLYIYGKEITIKILSRVIKSIICKSVLKNLTKNNNAEQFQQLTPANFD</sequence>
<gene>
    <name evidence="1" type="ORF">T05_6211</name>
</gene>
<dbReference type="AlphaFoldDB" id="A0A0V0U9V4"/>
<keyword evidence="2" id="KW-1185">Reference proteome</keyword>
<evidence type="ECO:0000313" key="2">
    <source>
        <dbReference type="Proteomes" id="UP000055048"/>
    </source>
</evidence>
<proteinExistence type="predicted"/>
<accession>A0A0V0U9V4</accession>
<name>A0A0V0U9V4_9BILA</name>
<dbReference type="EMBL" id="JYDJ01000033">
    <property type="protein sequence ID" value="KRX48158.1"/>
    <property type="molecule type" value="Genomic_DNA"/>
</dbReference>